<dbReference type="InterPro" id="IPR000742">
    <property type="entry name" value="EGF"/>
</dbReference>
<evidence type="ECO:0000313" key="6">
    <source>
        <dbReference type="EMBL" id="KAJ7074945.1"/>
    </source>
</evidence>
<dbReference type="Pfam" id="PF23106">
    <property type="entry name" value="EGF_Teneurin"/>
    <property type="match status" value="1"/>
</dbReference>
<dbReference type="InterPro" id="IPR006212">
    <property type="entry name" value="Furin_repeat"/>
</dbReference>
<keyword evidence="2" id="KW-1015">Disulfide bond</keyword>
<protein>
    <submittedName>
        <fullName evidence="6">TNFR/NGFR cysteine-rich region family protein</fullName>
    </submittedName>
</protein>
<name>A0AAD6XIX9_9AGAR</name>
<feature type="disulfide bond" evidence="2">
    <location>
        <begin position="231"/>
        <end position="240"/>
    </location>
</feature>
<dbReference type="PROSITE" id="PS00022">
    <property type="entry name" value="EGF_1"/>
    <property type="match status" value="1"/>
</dbReference>
<dbReference type="PROSITE" id="PS01248">
    <property type="entry name" value="EGF_LAM_1"/>
    <property type="match status" value="1"/>
</dbReference>
<evidence type="ECO:0000256" key="3">
    <source>
        <dbReference type="SAM" id="MobiDB-lite"/>
    </source>
</evidence>
<dbReference type="InterPro" id="IPR009030">
    <property type="entry name" value="Growth_fac_rcpt_cys_sf"/>
</dbReference>
<feature type="disulfide bond" evidence="2">
    <location>
        <begin position="213"/>
        <end position="223"/>
    </location>
</feature>
<dbReference type="CDD" id="cd00064">
    <property type="entry name" value="FU"/>
    <property type="match status" value="3"/>
</dbReference>
<organism evidence="6 7">
    <name type="scientific">Mycena belliarum</name>
    <dbReference type="NCBI Taxonomy" id="1033014"/>
    <lineage>
        <taxon>Eukaryota</taxon>
        <taxon>Fungi</taxon>
        <taxon>Dikarya</taxon>
        <taxon>Basidiomycota</taxon>
        <taxon>Agaricomycotina</taxon>
        <taxon>Agaricomycetes</taxon>
        <taxon>Agaricomycetidae</taxon>
        <taxon>Agaricales</taxon>
        <taxon>Marasmiineae</taxon>
        <taxon>Mycenaceae</taxon>
        <taxon>Mycena</taxon>
    </lineage>
</organism>
<dbReference type="InterPro" id="IPR002049">
    <property type="entry name" value="LE_dom"/>
</dbReference>
<evidence type="ECO:0000259" key="5">
    <source>
        <dbReference type="PROSITE" id="PS50026"/>
    </source>
</evidence>
<comment type="caution">
    <text evidence="2">Lacks conserved residue(s) required for the propagation of feature annotation.</text>
</comment>
<keyword evidence="4" id="KW-0472">Membrane</keyword>
<dbReference type="PROSITE" id="PS50026">
    <property type="entry name" value="EGF_3"/>
    <property type="match status" value="1"/>
</dbReference>
<keyword evidence="4" id="KW-0812">Transmembrane</keyword>
<keyword evidence="1 2" id="KW-0245">EGF-like domain</keyword>
<dbReference type="Proteomes" id="UP001222325">
    <property type="component" value="Unassembled WGS sequence"/>
</dbReference>
<evidence type="ECO:0000256" key="1">
    <source>
        <dbReference type="ARBA" id="ARBA00022536"/>
    </source>
</evidence>
<dbReference type="Gene3D" id="2.10.220.10">
    <property type="entry name" value="Hormone Receptor, Insulin-like Growth Factor Receptor 1, Chain A, domain 2"/>
    <property type="match status" value="4"/>
</dbReference>
<dbReference type="EMBL" id="JARJCN010000107">
    <property type="protein sequence ID" value="KAJ7074945.1"/>
    <property type="molecule type" value="Genomic_DNA"/>
</dbReference>
<evidence type="ECO:0000256" key="2">
    <source>
        <dbReference type="PROSITE-ProRule" id="PRU00076"/>
    </source>
</evidence>
<dbReference type="Gene3D" id="2.10.25.10">
    <property type="entry name" value="Laminin"/>
    <property type="match status" value="1"/>
</dbReference>
<reference evidence="6" key="1">
    <citation type="submission" date="2023-03" db="EMBL/GenBank/DDBJ databases">
        <title>Massive genome expansion in bonnet fungi (Mycena s.s.) driven by repeated elements and novel gene families across ecological guilds.</title>
        <authorList>
            <consortium name="Lawrence Berkeley National Laboratory"/>
            <person name="Harder C.B."/>
            <person name="Miyauchi S."/>
            <person name="Viragh M."/>
            <person name="Kuo A."/>
            <person name="Thoen E."/>
            <person name="Andreopoulos B."/>
            <person name="Lu D."/>
            <person name="Skrede I."/>
            <person name="Drula E."/>
            <person name="Henrissat B."/>
            <person name="Morin E."/>
            <person name="Kohler A."/>
            <person name="Barry K."/>
            <person name="LaButti K."/>
            <person name="Morin E."/>
            <person name="Salamov A."/>
            <person name="Lipzen A."/>
            <person name="Mereny Z."/>
            <person name="Hegedus B."/>
            <person name="Baldrian P."/>
            <person name="Stursova M."/>
            <person name="Weitz H."/>
            <person name="Taylor A."/>
            <person name="Grigoriev I.V."/>
            <person name="Nagy L.G."/>
            <person name="Martin F."/>
            <person name="Kauserud H."/>
        </authorList>
    </citation>
    <scope>NUCLEOTIDE SEQUENCE</scope>
    <source>
        <strain evidence="6">CBHHK173m</strain>
    </source>
</reference>
<dbReference type="AlphaFoldDB" id="A0AAD6XIX9"/>
<dbReference type="SMART" id="SM00180">
    <property type="entry name" value="EGF_Lam"/>
    <property type="match status" value="2"/>
</dbReference>
<keyword evidence="7" id="KW-1185">Reference proteome</keyword>
<comment type="caution">
    <text evidence="6">The sequence shown here is derived from an EMBL/GenBank/DDBJ whole genome shotgun (WGS) entry which is preliminary data.</text>
</comment>
<dbReference type="SMART" id="SM00181">
    <property type="entry name" value="EGF"/>
    <property type="match status" value="6"/>
</dbReference>
<feature type="domain" description="EGF-like" evidence="5">
    <location>
        <begin position="209"/>
        <end position="241"/>
    </location>
</feature>
<proteinExistence type="predicted"/>
<dbReference type="PANTHER" id="PTHR15332:SF175">
    <property type="entry name" value="PROPROTEIN CONVERTASE SUBTILISIN_KEXIN TYPE 5-LIKE"/>
    <property type="match status" value="1"/>
</dbReference>
<feature type="region of interest" description="Disordered" evidence="3">
    <location>
        <begin position="788"/>
        <end position="813"/>
    </location>
</feature>
<feature type="transmembrane region" description="Helical" evidence="4">
    <location>
        <begin position="680"/>
        <end position="703"/>
    </location>
</feature>
<dbReference type="SUPFAM" id="SSF57184">
    <property type="entry name" value="Growth factor receptor domain"/>
    <property type="match status" value="4"/>
</dbReference>
<evidence type="ECO:0000256" key="4">
    <source>
        <dbReference type="SAM" id="Phobius"/>
    </source>
</evidence>
<keyword evidence="4" id="KW-1133">Transmembrane helix</keyword>
<evidence type="ECO:0000313" key="7">
    <source>
        <dbReference type="Proteomes" id="UP001222325"/>
    </source>
</evidence>
<gene>
    <name evidence="6" type="ORF">B0H15DRAFT_956914</name>
</gene>
<dbReference type="PANTHER" id="PTHR15332">
    <property type="entry name" value="PROPROTEIN CONVERTASE SUBTILISIN_KEXIN TYPE 5-LIKE"/>
    <property type="match status" value="1"/>
</dbReference>
<dbReference type="SMART" id="SM00261">
    <property type="entry name" value="FU"/>
    <property type="match status" value="7"/>
</dbReference>
<sequence length="872" mass="89636">MPELTIGLMLAIGAVVYLFSLYHHLPQFTTSSYAAPRPAVLASSNASTIVCDAGQCLQGYSNTSIGLTISTGSSSALLLPGQYTSTTNPQFLHDILTSTSGTLSPSPGFGNSTNSLALPLNVAQQPGLSIYVGPLYSGQPAFTAIPSRPIGANSSTPLTLRSLALSSSVWISINSPAPGNARVIVWDSIPDTAQLPTSAPSTLTLFDIESAACSPPCASSGICTAAGTCTCAAGFTGVSCETCAAGFFGPGCAACPANCSKCDDGPTGSGRCLVSTPANAPASCNCVNGVCGANGSCTCTTGFTTAANGTACSQCAPGFFLTSTGDCSICQIGCTACTDGTGVCTACKTGFTLDANDRTKCDAPKSTTSSGTLCPSGAFANGANCTPCSASCKTCSAGTSNDCIECAQGTYLLNGACVSTDANGVCSGSSLIADNNKLECDSCGSKCTSCKIPNFSSISTVNQLQCTGCVPGFFLSAGKCVASCPSGTFVSPQDNLTCTACDSSCATCTGLSTFCLTCASNQLAASGKCVATCPGNTFSATGSCLNCHADCASCSGASFNQCSSCPPSRPVLTNGRCLPTCSKTQFFDATSSSCITCDASCSSCSGAGPSQCLACASAAQVLRAGTCVAAACQQNSSVVPGLGACLAEFVNVPAGTTPSAVPLPTGIDKPTTASLERRMLAWWEILLMALGCAFIFLAIVWLWRRRARKQRVQRTAQFAAQRRLGPGGWRWRLLRFGERLFGHRASRLAQPAEQEESVKMAQMRAVEEARDGRDMDKLLAAYEYPRTEVRHHHPQHHSQQGLGHARPESVTSSLSAGSLYSQMTGMPHRVPEPREPVRHVSRFSGSTLDACLTPARATLSKPKPKSKNPFWG</sequence>
<accession>A0AAD6XIX9</accession>